<gene>
    <name evidence="1" type="ORF">DPMN_118342</name>
</gene>
<protein>
    <submittedName>
        <fullName evidence="1">Uncharacterized protein</fullName>
    </submittedName>
</protein>
<dbReference type="Proteomes" id="UP000828390">
    <property type="component" value="Unassembled WGS sequence"/>
</dbReference>
<proteinExistence type="predicted"/>
<name>A0A9D4GGK9_DREPO</name>
<keyword evidence="2" id="KW-1185">Reference proteome</keyword>
<dbReference type="AlphaFoldDB" id="A0A9D4GGK9"/>
<comment type="caution">
    <text evidence="1">The sequence shown here is derived from an EMBL/GenBank/DDBJ whole genome shotgun (WGS) entry which is preliminary data.</text>
</comment>
<organism evidence="1 2">
    <name type="scientific">Dreissena polymorpha</name>
    <name type="common">Zebra mussel</name>
    <name type="synonym">Mytilus polymorpha</name>
    <dbReference type="NCBI Taxonomy" id="45954"/>
    <lineage>
        <taxon>Eukaryota</taxon>
        <taxon>Metazoa</taxon>
        <taxon>Spiralia</taxon>
        <taxon>Lophotrochozoa</taxon>
        <taxon>Mollusca</taxon>
        <taxon>Bivalvia</taxon>
        <taxon>Autobranchia</taxon>
        <taxon>Heteroconchia</taxon>
        <taxon>Euheterodonta</taxon>
        <taxon>Imparidentia</taxon>
        <taxon>Neoheterodontei</taxon>
        <taxon>Myida</taxon>
        <taxon>Dreissenoidea</taxon>
        <taxon>Dreissenidae</taxon>
        <taxon>Dreissena</taxon>
    </lineage>
</organism>
<dbReference type="EMBL" id="JAIWYP010000005">
    <property type="protein sequence ID" value="KAH3816819.1"/>
    <property type="molecule type" value="Genomic_DNA"/>
</dbReference>
<reference evidence="1" key="1">
    <citation type="journal article" date="2019" name="bioRxiv">
        <title>The Genome of the Zebra Mussel, Dreissena polymorpha: A Resource for Invasive Species Research.</title>
        <authorList>
            <person name="McCartney M.A."/>
            <person name="Auch B."/>
            <person name="Kono T."/>
            <person name="Mallez S."/>
            <person name="Zhang Y."/>
            <person name="Obille A."/>
            <person name="Becker A."/>
            <person name="Abrahante J.E."/>
            <person name="Garbe J."/>
            <person name="Badalamenti J.P."/>
            <person name="Herman A."/>
            <person name="Mangelson H."/>
            <person name="Liachko I."/>
            <person name="Sullivan S."/>
            <person name="Sone E.D."/>
            <person name="Koren S."/>
            <person name="Silverstein K.A.T."/>
            <person name="Beckman K.B."/>
            <person name="Gohl D.M."/>
        </authorList>
    </citation>
    <scope>NUCLEOTIDE SEQUENCE</scope>
    <source>
        <strain evidence="1">Duluth1</strain>
        <tissue evidence="1">Whole animal</tissue>
    </source>
</reference>
<sequence>MSGCVQQPVMGSGRTGCSRQVVFSSQSWEVVELAAHVRLCTAASQGKWSNWLLMSGCVQQPVKESGQTGCSCRVVFSSQSREVVKLAAHVRLCKAASQGKWSNWLLTSGYVQQPVKGSGQTGCSRQVVFSSQSRKVVKLAAHIRLCTAASQGKWPNWLLL</sequence>
<reference evidence="1" key="2">
    <citation type="submission" date="2020-11" db="EMBL/GenBank/DDBJ databases">
        <authorList>
            <person name="McCartney M.A."/>
            <person name="Auch B."/>
            <person name="Kono T."/>
            <person name="Mallez S."/>
            <person name="Becker A."/>
            <person name="Gohl D.M."/>
            <person name="Silverstein K.A.T."/>
            <person name="Koren S."/>
            <person name="Bechman K.B."/>
            <person name="Herman A."/>
            <person name="Abrahante J.E."/>
            <person name="Garbe J."/>
        </authorList>
    </citation>
    <scope>NUCLEOTIDE SEQUENCE</scope>
    <source>
        <strain evidence="1">Duluth1</strain>
        <tissue evidence="1">Whole animal</tissue>
    </source>
</reference>
<accession>A0A9D4GGK9</accession>
<evidence type="ECO:0000313" key="2">
    <source>
        <dbReference type="Proteomes" id="UP000828390"/>
    </source>
</evidence>
<evidence type="ECO:0000313" key="1">
    <source>
        <dbReference type="EMBL" id="KAH3816819.1"/>
    </source>
</evidence>